<reference evidence="7" key="4">
    <citation type="submission" date="2023-01" db="EMBL/GenBank/DDBJ databases">
        <title>Draft genome sequence of Methylobacterium brachythecii strain NBRC 107710.</title>
        <authorList>
            <person name="Sun Q."/>
            <person name="Mori K."/>
        </authorList>
    </citation>
    <scope>NUCLEOTIDE SEQUENCE</scope>
    <source>
        <strain evidence="7">NBRC 107710</strain>
    </source>
</reference>
<gene>
    <name evidence="7" type="primary">bcpB</name>
    <name evidence="7" type="ORF">GCM10007884_26900</name>
    <name evidence="8" type="ORF">GGR33_002622</name>
</gene>
<evidence type="ECO:0000313" key="9">
    <source>
        <dbReference type="Proteomes" id="UP000517759"/>
    </source>
</evidence>
<dbReference type="InterPro" id="IPR013740">
    <property type="entry name" value="Redoxin"/>
</dbReference>
<dbReference type="GO" id="GO:0034599">
    <property type="term" value="P:cellular response to oxidative stress"/>
    <property type="evidence" value="ECO:0007669"/>
    <property type="project" value="TreeGrafter"/>
</dbReference>
<dbReference type="GO" id="GO:0005737">
    <property type="term" value="C:cytoplasm"/>
    <property type="evidence" value="ECO:0007669"/>
    <property type="project" value="TreeGrafter"/>
</dbReference>
<keyword evidence="3 8" id="KW-0560">Oxidoreductase</keyword>
<dbReference type="SUPFAM" id="SSF52833">
    <property type="entry name" value="Thioredoxin-like"/>
    <property type="match status" value="1"/>
</dbReference>
<dbReference type="InterPro" id="IPR050924">
    <property type="entry name" value="Peroxiredoxin_BCP/PrxQ"/>
</dbReference>
<evidence type="ECO:0000256" key="5">
    <source>
        <dbReference type="ARBA" id="ARBA00023284"/>
    </source>
</evidence>
<reference evidence="7" key="1">
    <citation type="journal article" date="2014" name="Int. J. Syst. Evol. Microbiol.">
        <title>Complete genome of a new Firmicutes species belonging to the dominant human colonic microbiota ('Ruminococcus bicirculans') reveals two chromosomes and a selective capacity to utilize plant glucans.</title>
        <authorList>
            <consortium name="NISC Comparative Sequencing Program"/>
            <person name="Wegmann U."/>
            <person name="Louis P."/>
            <person name="Goesmann A."/>
            <person name="Henrissat B."/>
            <person name="Duncan S.H."/>
            <person name="Flint H.J."/>
        </authorList>
    </citation>
    <scope>NUCLEOTIDE SEQUENCE</scope>
    <source>
        <strain evidence="7">NBRC 107710</strain>
    </source>
</reference>
<proteinExistence type="predicted"/>
<dbReference type="InterPro" id="IPR036249">
    <property type="entry name" value="Thioredoxin-like_sf"/>
</dbReference>
<dbReference type="Proteomes" id="UP001156881">
    <property type="component" value="Unassembled WGS sequence"/>
</dbReference>
<dbReference type="Gene3D" id="3.40.30.10">
    <property type="entry name" value="Glutaredoxin"/>
    <property type="match status" value="1"/>
</dbReference>
<evidence type="ECO:0000313" key="8">
    <source>
        <dbReference type="EMBL" id="MBB3903120.1"/>
    </source>
</evidence>
<name>A0A7W6AKW8_9HYPH</name>
<feature type="domain" description="Thioredoxin" evidence="6">
    <location>
        <begin position="24"/>
        <end position="189"/>
    </location>
</feature>
<dbReference type="GO" id="GO:0008379">
    <property type="term" value="F:thioredoxin peroxidase activity"/>
    <property type="evidence" value="ECO:0007669"/>
    <property type="project" value="TreeGrafter"/>
</dbReference>
<dbReference type="CDD" id="cd03017">
    <property type="entry name" value="PRX_BCP"/>
    <property type="match status" value="1"/>
</dbReference>
<dbReference type="AlphaFoldDB" id="A0A7W6AKW8"/>
<evidence type="ECO:0000313" key="10">
    <source>
        <dbReference type="Proteomes" id="UP001156881"/>
    </source>
</evidence>
<dbReference type="GO" id="GO:0045454">
    <property type="term" value="P:cell redox homeostasis"/>
    <property type="evidence" value="ECO:0007669"/>
    <property type="project" value="TreeGrafter"/>
</dbReference>
<evidence type="ECO:0000256" key="2">
    <source>
        <dbReference type="ARBA" id="ARBA00022862"/>
    </source>
</evidence>
<evidence type="ECO:0000256" key="4">
    <source>
        <dbReference type="ARBA" id="ARBA00023157"/>
    </source>
</evidence>
<evidence type="ECO:0000259" key="6">
    <source>
        <dbReference type="PROSITE" id="PS51352"/>
    </source>
</evidence>
<dbReference type="InterPro" id="IPR013766">
    <property type="entry name" value="Thioredoxin_domain"/>
</dbReference>
<dbReference type="PANTHER" id="PTHR42801">
    <property type="entry name" value="THIOREDOXIN-DEPENDENT PEROXIDE REDUCTASE"/>
    <property type="match status" value="1"/>
</dbReference>
<dbReference type="EMBL" id="BSPG01000014">
    <property type="protein sequence ID" value="GLS44702.1"/>
    <property type="molecule type" value="Genomic_DNA"/>
</dbReference>
<dbReference type="EC" id="1.11.1.24" evidence="8"/>
<reference evidence="8 9" key="3">
    <citation type="submission" date="2020-08" db="EMBL/GenBank/DDBJ databases">
        <title>Genomic Encyclopedia of Type Strains, Phase IV (KMG-IV): sequencing the most valuable type-strain genomes for metagenomic binning, comparative biology and taxonomic classification.</title>
        <authorList>
            <person name="Goeker M."/>
        </authorList>
    </citation>
    <scope>NUCLEOTIDE SEQUENCE [LARGE SCALE GENOMIC DNA]</scope>
    <source>
        <strain evidence="8 9">DSM 24105</strain>
    </source>
</reference>
<accession>A0A7W6AKW8</accession>
<evidence type="ECO:0000256" key="3">
    <source>
        <dbReference type="ARBA" id="ARBA00023002"/>
    </source>
</evidence>
<keyword evidence="4" id="KW-1015">Disulfide bond</keyword>
<reference evidence="10" key="2">
    <citation type="journal article" date="2019" name="Int. J. Syst. Evol. Microbiol.">
        <title>The Global Catalogue of Microorganisms (GCM) 10K type strain sequencing project: providing services to taxonomists for standard genome sequencing and annotation.</title>
        <authorList>
            <consortium name="The Broad Institute Genomics Platform"/>
            <consortium name="The Broad Institute Genome Sequencing Center for Infectious Disease"/>
            <person name="Wu L."/>
            <person name="Ma J."/>
        </authorList>
    </citation>
    <scope>NUCLEOTIDE SEQUENCE [LARGE SCALE GENOMIC DNA]</scope>
    <source>
        <strain evidence="10">NBRC 107710</strain>
    </source>
</reference>
<organism evidence="8 9">
    <name type="scientific">Methylobacterium brachythecii</name>
    <dbReference type="NCBI Taxonomy" id="1176177"/>
    <lineage>
        <taxon>Bacteria</taxon>
        <taxon>Pseudomonadati</taxon>
        <taxon>Pseudomonadota</taxon>
        <taxon>Alphaproteobacteria</taxon>
        <taxon>Hyphomicrobiales</taxon>
        <taxon>Methylobacteriaceae</taxon>
        <taxon>Methylobacterium</taxon>
    </lineage>
</organism>
<evidence type="ECO:0000256" key="1">
    <source>
        <dbReference type="ARBA" id="ARBA00022559"/>
    </source>
</evidence>
<protein>
    <submittedName>
        <fullName evidence="7 8">Peroxiredoxin</fullName>
        <ecNumber evidence="8">1.11.1.24</ecNumber>
    </submittedName>
</protein>
<dbReference type="EMBL" id="JACIDN010000004">
    <property type="protein sequence ID" value="MBB3903120.1"/>
    <property type="molecule type" value="Genomic_DNA"/>
</dbReference>
<dbReference type="PANTHER" id="PTHR42801:SF21">
    <property type="entry name" value="BCPB PROTEIN"/>
    <property type="match status" value="1"/>
</dbReference>
<dbReference type="Proteomes" id="UP000517759">
    <property type="component" value="Unassembled WGS sequence"/>
</dbReference>
<dbReference type="Pfam" id="PF08534">
    <property type="entry name" value="Redoxin"/>
    <property type="match status" value="1"/>
</dbReference>
<sequence>MATPNFADLPADLPVPVDDGAANHLAGLRLPDVALTATDGTTVSLARLPGRTVVFAYPRTGEPGQPNLVADWDAIPGARGCTPQACEFRDRHGDLIERGVAQVYGLSTQSSAYQKEAAERLHLPYGLLSDLHRAFALAARLPTFDANGTLLLKRLTLVIDEGVVTKAFYPVFPPNRSAEQVIAWLDAQA</sequence>
<keyword evidence="5" id="KW-0676">Redox-active center</keyword>
<keyword evidence="10" id="KW-1185">Reference proteome</keyword>
<evidence type="ECO:0000313" key="7">
    <source>
        <dbReference type="EMBL" id="GLS44702.1"/>
    </source>
</evidence>
<keyword evidence="2" id="KW-0049">Antioxidant</keyword>
<dbReference type="PROSITE" id="PS51352">
    <property type="entry name" value="THIOREDOXIN_2"/>
    <property type="match status" value="1"/>
</dbReference>
<comment type="caution">
    <text evidence="8">The sequence shown here is derived from an EMBL/GenBank/DDBJ whole genome shotgun (WGS) entry which is preliminary data.</text>
</comment>
<keyword evidence="1 8" id="KW-0575">Peroxidase</keyword>
<dbReference type="RefSeq" id="WP_183505737.1">
    <property type="nucleotide sequence ID" value="NZ_BSPG01000014.1"/>
</dbReference>